<keyword evidence="2" id="KW-1185">Reference proteome</keyword>
<reference evidence="1" key="1">
    <citation type="submission" date="2020-03" db="EMBL/GenBank/DDBJ databases">
        <authorList>
            <person name="Weist P."/>
        </authorList>
    </citation>
    <scope>NUCLEOTIDE SEQUENCE</scope>
</reference>
<sequence length="68" mass="7539">MYNNKSGVLSFCACAVSAAAVARQQQSTEAPGRSLRSTDRTTLNLHKMKFPHSYTHEDMVVRGCPMLH</sequence>
<name>A0A9N7TX87_PLEPL</name>
<organism evidence="1 2">
    <name type="scientific">Pleuronectes platessa</name>
    <name type="common">European plaice</name>
    <dbReference type="NCBI Taxonomy" id="8262"/>
    <lineage>
        <taxon>Eukaryota</taxon>
        <taxon>Metazoa</taxon>
        <taxon>Chordata</taxon>
        <taxon>Craniata</taxon>
        <taxon>Vertebrata</taxon>
        <taxon>Euteleostomi</taxon>
        <taxon>Actinopterygii</taxon>
        <taxon>Neopterygii</taxon>
        <taxon>Teleostei</taxon>
        <taxon>Neoteleostei</taxon>
        <taxon>Acanthomorphata</taxon>
        <taxon>Carangaria</taxon>
        <taxon>Pleuronectiformes</taxon>
        <taxon>Pleuronectoidei</taxon>
        <taxon>Pleuronectidae</taxon>
        <taxon>Pleuronectes</taxon>
    </lineage>
</organism>
<gene>
    <name evidence="1" type="ORF">PLEPLA_LOCUS7625</name>
</gene>
<evidence type="ECO:0000313" key="2">
    <source>
        <dbReference type="Proteomes" id="UP001153269"/>
    </source>
</evidence>
<dbReference type="AlphaFoldDB" id="A0A9N7TX87"/>
<comment type="caution">
    <text evidence="1">The sequence shown here is derived from an EMBL/GenBank/DDBJ whole genome shotgun (WGS) entry which is preliminary data.</text>
</comment>
<dbReference type="EMBL" id="CADEAL010000410">
    <property type="protein sequence ID" value="CAB1419774.1"/>
    <property type="molecule type" value="Genomic_DNA"/>
</dbReference>
<proteinExistence type="predicted"/>
<protein>
    <submittedName>
        <fullName evidence="1">Uncharacterized protein</fullName>
    </submittedName>
</protein>
<accession>A0A9N7TX87</accession>
<dbReference type="Proteomes" id="UP001153269">
    <property type="component" value="Unassembled WGS sequence"/>
</dbReference>
<evidence type="ECO:0000313" key="1">
    <source>
        <dbReference type="EMBL" id="CAB1419774.1"/>
    </source>
</evidence>